<gene>
    <name evidence="1" type="ORF">BSTOLATCC_MIC45606</name>
</gene>
<proteinExistence type="predicted"/>
<keyword evidence="2" id="KW-1185">Reference proteome</keyword>
<evidence type="ECO:0000313" key="1">
    <source>
        <dbReference type="EMBL" id="CAG9328149.1"/>
    </source>
</evidence>
<name>A0AAU9JXL0_9CILI</name>
<organism evidence="1 2">
    <name type="scientific">Blepharisma stoltei</name>
    <dbReference type="NCBI Taxonomy" id="1481888"/>
    <lineage>
        <taxon>Eukaryota</taxon>
        <taxon>Sar</taxon>
        <taxon>Alveolata</taxon>
        <taxon>Ciliophora</taxon>
        <taxon>Postciliodesmatophora</taxon>
        <taxon>Heterotrichea</taxon>
        <taxon>Heterotrichida</taxon>
        <taxon>Blepharismidae</taxon>
        <taxon>Blepharisma</taxon>
    </lineage>
</organism>
<sequence>MPLINLIKLPMQPKENTETICSLPSIISYSQTMLSCAQGLEDDYIDTQSDKSDETTVDISLYSTRNTTAHFIENTQQPSCHCELF</sequence>
<reference evidence="1" key="1">
    <citation type="submission" date="2021-09" db="EMBL/GenBank/DDBJ databases">
        <authorList>
            <consortium name="AG Swart"/>
            <person name="Singh M."/>
            <person name="Singh A."/>
            <person name="Seah K."/>
            <person name="Emmerich C."/>
        </authorList>
    </citation>
    <scope>NUCLEOTIDE SEQUENCE</scope>
    <source>
        <strain evidence="1">ATCC30299</strain>
    </source>
</reference>
<evidence type="ECO:0000313" key="2">
    <source>
        <dbReference type="Proteomes" id="UP001162131"/>
    </source>
</evidence>
<comment type="caution">
    <text evidence="1">The sequence shown here is derived from an EMBL/GenBank/DDBJ whole genome shotgun (WGS) entry which is preliminary data.</text>
</comment>
<dbReference type="Proteomes" id="UP001162131">
    <property type="component" value="Unassembled WGS sequence"/>
</dbReference>
<protein>
    <submittedName>
        <fullName evidence="1">Uncharacterized protein</fullName>
    </submittedName>
</protein>
<accession>A0AAU9JXL0</accession>
<dbReference type="EMBL" id="CAJZBQ010000045">
    <property type="protein sequence ID" value="CAG9328149.1"/>
    <property type="molecule type" value="Genomic_DNA"/>
</dbReference>
<dbReference type="AlphaFoldDB" id="A0AAU9JXL0"/>